<evidence type="ECO:0000313" key="3">
    <source>
        <dbReference type="Proteomes" id="UP001501035"/>
    </source>
</evidence>
<evidence type="ECO:0000313" key="2">
    <source>
        <dbReference type="EMBL" id="GAA3044875.1"/>
    </source>
</evidence>
<comment type="caution">
    <text evidence="2">The sequence shown here is derived from an EMBL/GenBank/DDBJ whole genome shotgun (WGS) entry which is preliminary data.</text>
</comment>
<protein>
    <recommendedName>
        <fullName evidence="4">DUF4190 domain-containing protein</fullName>
    </recommendedName>
</protein>
<dbReference type="Proteomes" id="UP001501035">
    <property type="component" value="Unassembled WGS sequence"/>
</dbReference>
<feature type="transmembrane region" description="Helical" evidence="1">
    <location>
        <begin position="61"/>
        <end position="85"/>
    </location>
</feature>
<dbReference type="RefSeq" id="WP_290713947.1">
    <property type="nucleotide sequence ID" value="NZ_BAAAVS010000053.1"/>
</dbReference>
<dbReference type="EMBL" id="BAAAVS010000053">
    <property type="protein sequence ID" value="GAA3044875.1"/>
    <property type="molecule type" value="Genomic_DNA"/>
</dbReference>
<keyword evidence="1" id="KW-0472">Membrane</keyword>
<keyword evidence="1" id="KW-0812">Transmembrane</keyword>
<reference evidence="3" key="1">
    <citation type="journal article" date="2019" name="Int. J. Syst. Evol. Microbiol.">
        <title>The Global Catalogue of Microorganisms (GCM) 10K type strain sequencing project: providing services to taxonomists for standard genome sequencing and annotation.</title>
        <authorList>
            <consortium name="The Broad Institute Genomics Platform"/>
            <consortium name="The Broad Institute Genome Sequencing Center for Infectious Disease"/>
            <person name="Wu L."/>
            <person name="Ma J."/>
        </authorList>
    </citation>
    <scope>NUCLEOTIDE SEQUENCE [LARGE SCALE GENOMIC DNA]</scope>
    <source>
        <strain evidence="3">JCM 14234</strain>
    </source>
</reference>
<proteinExistence type="predicted"/>
<name>A0ABP6LMG6_9ACTN</name>
<feature type="transmembrane region" description="Helical" evidence="1">
    <location>
        <begin position="29"/>
        <end position="49"/>
    </location>
</feature>
<sequence length="254" mass="27162">MIRFAILITIVASIFSFLAFQQGGVLPGIILAIVAIVPIATFSTAAVRARHTGRQAPWSSAAKSVIAVASVLLLAGVAYSAYWIFAAPKAEKNLTYTSAFNKACTTPPKYFPSAAKHEGPGPHPIAVFYDRGGSSSLEQLQFDYRSSDAWTARTATQVQLVACLSDFDRGAQVGQCTFTKGTAPLYTGTYKGSVFAAHTHTKVGDVEVPGSPAADESRDCPSLIYIKGEVKDQQFHTQPDPTVVQRILGQYVKG</sequence>
<keyword evidence="3" id="KW-1185">Reference proteome</keyword>
<accession>A0ABP6LMG6</accession>
<evidence type="ECO:0008006" key="4">
    <source>
        <dbReference type="Google" id="ProtNLM"/>
    </source>
</evidence>
<keyword evidence="1" id="KW-1133">Transmembrane helix</keyword>
<gene>
    <name evidence="2" type="ORF">GCM10010528_25240</name>
</gene>
<organism evidence="2 3">
    <name type="scientific">Gordonia defluvii</name>
    <dbReference type="NCBI Taxonomy" id="283718"/>
    <lineage>
        <taxon>Bacteria</taxon>
        <taxon>Bacillati</taxon>
        <taxon>Actinomycetota</taxon>
        <taxon>Actinomycetes</taxon>
        <taxon>Mycobacteriales</taxon>
        <taxon>Gordoniaceae</taxon>
        <taxon>Gordonia</taxon>
    </lineage>
</organism>
<evidence type="ECO:0000256" key="1">
    <source>
        <dbReference type="SAM" id="Phobius"/>
    </source>
</evidence>